<dbReference type="InterPro" id="IPR001789">
    <property type="entry name" value="Sig_transdc_resp-reg_receiver"/>
</dbReference>
<organism evidence="12 13">
    <name type="scientific">Rubrobacter tropicus</name>
    <dbReference type="NCBI Taxonomy" id="2653851"/>
    <lineage>
        <taxon>Bacteria</taxon>
        <taxon>Bacillati</taxon>
        <taxon>Actinomycetota</taxon>
        <taxon>Rubrobacteria</taxon>
        <taxon>Rubrobacterales</taxon>
        <taxon>Rubrobacteraceae</taxon>
        <taxon>Rubrobacter</taxon>
    </lineage>
</organism>
<keyword evidence="2" id="KW-0808">Transferase</keyword>
<dbReference type="InterPro" id="IPR000700">
    <property type="entry name" value="PAS-assoc_C"/>
</dbReference>
<evidence type="ECO:0000259" key="10">
    <source>
        <dbReference type="PROSITE" id="PS50112"/>
    </source>
</evidence>
<dbReference type="PROSITE" id="PS50109">
    <property type="entry name" value="HIS_KIN"/>
    <property type="match status" value="1"/>
</dbReference>
<dbReference type="SMART" id="SM00086">
    <property type="entry name" value="PAC"/>
    <property type="match status" value="2"/>
</dbReference>
<evidence type="ECO:0000256" key="4">
    <source>
        <dbReference type="ARBA" id="ARBA00023012"/>
    </source>
</evidence>
<dbReference type="InterPro" id="IPR013767">
    <property type="entry name" value="PAS_fold"/>
</dbReference>
<evidence type="ECO:0000256" key="3">
    <source>
        <dbReference type="ARBA" id="ARBA00022777"/>
    </source>
</evidence>
<dbReference type="InterPro" id="IPR036890">
    <property type="entry name" value="HATPase_C_sf"/>
</dbReference>
<evidence type="ECO:0000259" key="9">
    <source>
        <dbReference type="PROSITE" id="PS50110"/>
    </source>
</evidence>
<sequence length="912" mass="99593">MKRRAVFTLDAEGRVDSWSEAARLATGYPAEEVLGWHLSDLLAGGVEVAHRVLTGAETAGDHEEGASWVGKRGAGFQANVLVFALRDGAGLLRGFAAVMGEADESWRPSGARGQDVVEGITDAFYALDRGWRFTYLNKTAERLLSGSRETLLGKNIWEEFPEASDLKFHREYHRALAEGRTVQFEEYYEPLEAWFEVTVYPSEEGLSVYFRDITRRKESGERLDQTLKELADLKFALDESTIVAFTDQRGRITYVNDKFCEISKYSRNELIGQDHRIVNSNFHPKDFIKDLWRTIARGRVWRGELRNRAKDGSVYWVDTTIVPFLNSRGKPYQYVAIRHEITDRKKTEEELRESNALLNSVIEGTSEAIFVKDLDGRYVLVNSAAAEIIAGRPCAAGEVIGKDDTQFLPAGVARPLMEADREIMASGETRRVEEEVPVKGAVRSFLSTKAPYRGDSGEVAGLIGVASDITELKKAEAALQEIREAERNRIARDLHDEVLQDLTYALQEVQLSGTAATPEGKGVAGLKEAEAALNRSVRGLRSAVHDLSLEPDAGGPFRRSVEALVELNRQMNPGCRVDLEVHESFPGELPGKTSKELLRVVQEALANARRHSEADRVKVFAGTDRVGKLRVEISDNGKGFDPEKVLAGIGTRAMRERVRALGGDLTVTGAPGDGTRVTAEVPYGADGVAEAPAQRARVLLIDDHASFREGVASVLRAQPDIEVVGQAGSLAGAREALASGPPVDVAVIDLGLPDGYGAEIIVSLRAANPRAQAVVLSATLDRAEIARAVELGAAGLLHKASSMAEIVDAVRRLGAGETILPLGEVVELLRFAGTHKEQEQEARRALESLTDREREVLALLAEGLDAAEISARLHISAKTERNHVSRILSKLGAHSRLQAVIFAARHGAVEIS</sequence>
<evidence type="ECO:0000259" key="8">
    <source>
        <dbReference type="PROSITE" id="PS50109"/>
    </source>
</evidence>
<dbReference type="InterPro" id="IPR000014">
    <property type="entry name" value="PAS"/>
</dbReference>
<feature type="domain" description="PAS" evidence="10">
    <location>
        <begin position="354"/>
        <end position="390"/>
    </location>
</feature>
<dbReference type="InterPro" id="IPR001610">
    <property type="entry name" value="PAC"/>
</dbReference>
<feature type="domain" description="PAC" evidence="11">
    <location>
        <begin position="301"/>
        <end position="353"/>
    </location>
</feature>
<dbReference type="KEGG" id="rub:GBA63_20320"/>
<dbReference type="Pfam" id="PF00072">
    <property type="entry name" value="Response_reg"/>
    <property type="match status" value="1"/>
</dbReference>
<dbReference type="InterPro" id="IPR003594">
    <property type="entry name" value="HATPase_dom"/>
</dbReference>
<dbReference type="AlphaFoldDB" id="A0A6G8QE58"/>
<dbReference type="InterPro" id="IPR011712">
    <property type="entry name" value="Sig_transdc_His_kin_sub3_dim/P"/>
</dbReference>
<dbReference type="CDD" id="cd17535">
    <property type="entry name" value="REC_NarL-like"/>
    <property type="match status" value="1"/>
</dbReference>
<keyword evidence="3" id="KW-0418">Kinase</keyword>
<feature type="domain" description="PAC" evidence="11">
    <location>
        <begin position="425"/>
        <end position="481"/>
    </location>
</feature>
<dbReference type="Pfam" id="PF08448">
    <property type="entry name" value="PAS_4"/>
    <property type="match status" value="2"/>
</dbReference>
<dbReference type="SMART" id="SM00448">
    <property type="entry name" value="REC"/>
    <property type="match status" value="1"/>
</dbReference>
<dbReference type="PANTHER" id="PTHR24421:SF59">
    <property type="entry name" value="OXYGEN SENSOR HISTIDINE KINASE NREB"/>
    <property type="match status" value="1"/>
</dbReference>
<dbReference type="SUPFAM" id="SSF55785">
    <property type="entry name" value="PYP-like sensor domain (PAS domain)"/>
    <property type="match status" value="4"/>
</dbReference>
<accession>A0A6G8QE58</accession>
<dbReference type="GO" id="GO:0046983">
    <property type="term" value="F:protein dimerization activity"/>
    <property type="evidence" value="ECO:0007669"/>
    <property type="project" value="InterPro"/>
</dbReference>
<dbReference type="InterPro" id="IPR011006">
    <property type="entry name" value="CheY-like_superfamily"/>
</dbReference>
<dbReference type="PROSITE" id="PS50112">
    <property type="entry name" value="PAS"/>
    <property type="match status" value="4"/>
</dbReference>
<dbReference type="Gene3D" id="3.30.565.10">
    <property type="entry name" value="Histidine kinase-like ATPase, C-terminal domain"/>
    <property type="match status" value="1"/>
</dbReference>
<dbReference type="NCBIfam" id="TIGR00229">
    <property type="entry name" value="sensory_box"/>
    <property type="match status" value="4"/>
</dbReference>
<dbReference type="CDD" id="cd06170">
    <property type="entry name" value="LuxR_C_like"/>
    <property type="match status" value="1"/>
</dbReference>
<dbReference type="GO" id="GO:0003677">
    <property type="term" value="F:DNA binding"/>
    <property type="evidence" value="ECO:0007669"/>
    <property type="project" value="UniProtKB-KW"/>
</dbReference>
<feature type="domain" description="PAS" evidence="10">
    <location>
        <begin position="243"/>
        <end position="286"/>
    </location>
</feature>
<evidence type="ECO:0000256" key="2">
    <source>
        <dbReference type="ARBA" id="ARBA00022679"/>
    </source>
</evidence>
<dbReference type="SUPFAM" id="SSF52172">
    <property type="entry name" value="CheY-like"/>
    <property type="match status" value="1"/>
</dbReference>
<feature type="modified residue" description="4-aspartylphosphate" evidence="6">
    <location>
        <position position="749"/>
    </location>
</feature>
<keyword evidence="1 6" id="KW-0597">Phosphoprotein</keyword>
<dbReference type="GO" id="GO:0006355">
    <property type="term" value="P:regulation of DNA-templated transcription"/>
    <property type="evidence" value="ECO:0007669"/>
    <property type="project" value="InterPro"/>
</dbReference>
<evidence type="ECO:0000256" key="6">
    <source>
        <dbReference type="PROSITE-ProRule" id="PRU00169"/>
    </source>
</evidence>
<name>A0A6G8QE58_9ACTN</name>
<evidence type="ECO:0000313" key="13">
    <source>
        <dbReference type="Proteomes" id="UP000501452"/>
    </source>
</evidence>
<dbReference type="CDD" id="cd16917">
    <property type="entry name" value="HATPase_UhpB-NarQ-NarX-like"/>
    <property type="match status" value="1"/>
</dbReference>
<keyword evidence="13" id="KW-1185">Reference proteome</keyword>
<evidence type="ECO:0000313" key="12">
    <source>
        <dbReference type="EMBL" id="QIN84732.1"/>
    </source>
</evidence>
<reference evidence="12 13" key="1">
    <citation type="submission" date="2019-10" db="EMBL/GenBank/DDBJ databases">
        <title>Rubrobacter sp nov SCSIO 52090 isolated from a deep-sea sediment in the South China Sea.</title>
        <authorList>
            <person name="Chen R.W."/>
        </authorList>
    </citation>
    <scope>NUCLEOTIDE SEQUENCE [LARGE SCALE GENOMIC DNA]</scope>
    <source>
        <strain evidence="12 13">SCSIO 52909</strain>
    </source>
</reference>
<dbReference type="InterPro" id="IPR058245">
    <property type="entry name" value="NreC/VraR/RcsB-like_REC"/>
</dbReference>
<dbReference type="PROSITE" id="PS50043">
    <property type="entry name" value="HTH_LUXR_2"/>
    <property type="match status" value="1"/>
</dbReference>
<feature type="domain" description="Response regulatory" evidence="9">
    <location>
        <begin position="697"/>
        <end position="814"/>
    </location>
</feature>
<dbReference type="GO" id="GO:0000155">
    <property type="term" value="F:phosphorelay sensor kinase activity"/>
    <property type="evidence" value="ECO:0007669"/>
    <property type="project" value="InterPro"/>
</dbReference>
<dbReference type="Pfam" id="PF00989">
    <property type="entry name" value="PAS"/>
    <property type="match status" value="1"/>
</dbReference>
<dbReference type="InterPro" id="IPR000792">
    <property type="entry name" value="Tscrpt_reg_LuxR_C"/>
</dbReference>
<dbReference type="PRINTS" id="PR00038">
    <property type="entry name" value="HTHLUXR"/>
</dbReference>
<evidence type="ECO:0000259" key="11">
    <source>
        <dbReference type="PROSITE" id="PS50113"/>
    </source>
</evidence>
<dbReference type="Gene3D" id="1.20.5.1930">
    <property type="match status" value="1"/>
</dbReference>
<evidence type="ECO:0000259" key="7">
    <source>
        <dbReference type="PROSITE" id="PS50043"/>
    </source>
</evidence>
<feature type="domain" description="HTH luxR-type" evidence="7">
    <location>
        <begin position="842"/>
        <end position="907"/>
    </location>
</feature>
<dbReference type="Gene3D" id="3.30.450.20">
    <property type="entry name" value="PAS domain"/>
    <property type="match status" value="4"/>
</dbReference>
<dbReference type="SMART" id="SM00421">
    <property type="entry name" value="HTH_LUXR"/>
    <property type="match status" value="1"/>
</dbReference>
<dbReference type="PROSITE" id="PS50113">
    <property type="entry name" value="PAC"/>
    <property type="match status" value="2"/>
</dbReference>
<dbReference type="InterPro" id="IPR016032">
    <property type="entry name" value="Sig_transdc_resp-reg_C-effctor"/>
</dbReference>
<dbReference type="SUPFAM" id="SSF46894">
    <property type="entry name" value="C-terminal effector domain of the bipartite response regulators"/>
    <property type="match status" value="1"/>
</dbReference>
<dbReference type="InterPro" id="IPR005467">
    <property type="entry name" value="His_kinase_dom"/>
</dbReference>
<dbReference type="PROSITE" id="PS50110">
    <property type="entry name" value="RESPONSE_REGULATORY"/>
    <property type="match status" value="1"/>
</dbReference>
<feature type="domain" description="PAS" evidence="10">
    <location>
        <begin position="109"/>
        <end position="179"/>
    </location>
</feature>
<keyword evidence="5" id="KW-0238">DNA-binding</keyword>
<dbReference type="EMBL" id="CP045119">
    <property type="protein sequence ID" value="QIN84732.1"/>
    <property type="molecule type" value="Genomic_DNA"/>
</dbReference>
<dbReference type="SMART" id="SM00387">
    <property type="entry name" value="HATPase_c"/>
    <property type="match status" value="1"/>
</dbReference>
<keyword evidence="4" id="KW-0902">Two-component regulatory system</keyword>
<dbReference type="PANTHER" id="PTHR24421">
    <property type="entry name" value="NITRATE/NITRITE SENSOR PROTEIN NARX-RELATED"/>
    <property type="match status" value="1"/>
</dbReference>
<dbReference type="InterPro" id="IPR035965">
    <property type="entry name" value="PAS-like_dom_sf"/>
</dbReference>
<dbReference type="SUPFAM" id="SSF55874">
    <property type="entry name" value="ATPase domain of HSP90 chaperone/DNA topoisomerase II/histidine kinase"/>
    <property type="match status" value="1"/>
</dbReference>
<evidence type="ECO:0000256" key="1">
    <source>
        <dbReference type="ARBA" id="ARBA00022553"/>
    </source>
</evidence>
<dbReference type="RefSeq" id="WP_166179209.1">
    <property type="nucleotide sequence ID" value="NZ_CP045119.1"/>
</dbReference>
<dbReference type="CDD" id="cd00130">
    <property type="entry name" value="PAS"/>
    <property type="match status" value="4"/>
</dbReference>
<dbReference type="InterPro" id="IPR050482">
    <property type="entry name" value="Sensor_HK_TwoCompSys"/>
</dbReference>
<dbReference type="Pfam" id="PF00196">
    <property type="entry name" value="GerE"/>
    <property type="match status" value="1"/>
</dbReference>
<dbReference type="Pfam" id="PF02518">
    <property type="entry name" value="HATPase_c"/>
    <property type="match status" value="1"/>
</dbReference>
<proteinExistence type="predicted"/>
<dbReference type="SMART" id="SM00091">
    <property type="entry name" value="PAS"/>
    <property type="match status" value="4"/>
</dbReference>
<feature type="domain" description="PAS" evidence="10">
    <location>
        <begin position="6"/>
        <end position="35"/>
    </location>
</feature>
<dbReference type="Proteomes" id="UP000501452">
    <property type="component" value="Chromosome"/>
</dbReference>
<feature type="domain" description="Histidine kinase" evidence="8">
    <location>
        <begin position="596"/>
        <end position="685"/>
    </location>
</feature>
<dbReference type="Pfam" id="PF13426">
    <property type="entry name" value="PAS_9"/>
    <property type="match status" value="1"/>
</dbReference>
<gene>
    <name evidence="12" type="ORF">GBA63_20320</name>
</gene>
<dbReference type="Gene3D" id="3.40.50.2300">
    <property type="match status" value="1"/>
</dbReference>
<protein>
    <submittedName>
        <fullName evidence="12">PAS domain S-box protein</fullName>
    </submittedName>
</protein>
<dbReference type="Pfam" id="PF07730">
    <property type="entry name" value="HisKA_3"/>
    <property type="match status" value="1"/>
</dbReference>
<dbReference type="GO" id="GO:0016020">
    <property type="term" value="C:membrane"/>
    <property type="evidence" value="ECO:0007669"/>
    <property type="project" value="InterPro"/>
</dbReference>
<dbReference type="InterPro" id="IPR013656">
    <property type="entry name" value="PAS_4"/>
</dbReference>
<evidence type="ECO:0000256" key="5">
    <source>
        <dbReference type="ARBA" id="ARBA00023125"/>
    </source>
</evidence>